<dbReference type="PROSITE" id="PS51471">
    <property type="entry name" value="FE2OG_OXY"/>
    <property type="match status" value="1"/>
</dbReference>
<keyword evidence="2 4" id="KW-0479">Metal-binding</keyword>
<dbReference type="InterPro" id="IPR027443">
    <property type="entry name" value="IPNS-like_sf"/>
</dbReference>
<evidence type="ECO:0000256" key="1">
    <source>
        <dbReference type="ARBA" id="ARBA00008056"/>
    </source>
</evidence>
<keyword evidence="4" id="KW-0560">Oxidoreductase</keyword>
<dbReference type="InterPro" id="IPR005123">
    <property type="entry name" value="Oxoglu/Fe-dep_dioxygenase_dom"/>
</dbReference>
<dbReference type="GO" id="GO:0046872">
    <property type="term" value="F:metal ion binding"/>
    <property type="evidence" value="ECO:0007669"/>
    <property type="project" value="UniProtKB-KW"/>
</dbReference>
<evidence type="ECO:0000256" key="3">
    <source>
        <dbReference type="ARBA" id="ARBA00023004"/>
    </source>
</evidence>
<evidence type="ECO:0000313" key="6">
    <source>
        <dbReference type="EMBL" id="BBN05189.1"/>
    </source>
</evidence>
<dbReference type="Gene3D" id="2.60.120.330">
    <property type="entry name" value="B-lactam Antibiotic, Isopenicillin N Synthase, Chain"/>
    <property type="match status" value="1"/>
</dbReference>
<dbReference type="GO" id="GO:0016491">
    <property type="term" value="F:oxidoreductase activity"/>
    <property type="evidence" value="ECO:0007669"/>
    <property type="project" value="UniProtKB-KW"/>
</dbReference>
<evidence type="ECO:0000256" key="2">
    <source>
        <dbReference type="ARBA" id="ARBA00022723"/>
    </source>
</evidence>
<evidence type="ECO:0000259" key="5">
    <source>
        <dbReference type="PROSITE" id="PS51471"/>
    </source>
</evidence>
<dbReference type="Pfam" id="PF14226">
    <property type="entry name" value="DIOX_N"/>
    <property type="match status" value="1"/>
</dbReference>
<dbReference type="AlphaFoldDB" id="A0A176VJQ3"/>
<keyword evidence="8" id="KW-1185">Reference proteome</keyword>
<evidence type="ECO:0000313" key="8">
    <source>
        <dbReference type="Proteomes" id="UP000077202"/>
    </source>
</evidence>
<dbReference type="InterPro" id="IPR026992">
    <property type="entry name" value="DIOX_N"/>
</dbReference>
<dbReference type="Proteomes" id="UP000077202">
    <property type="component" value="Unassembled WGS sequence"/>
</dbReference>
<gene>
    <name evidence="7" type="ORF">AXG93_2569s1000</name>
    <name evidence="6" type="ORF">Mp_3g11070</name>
</gene>
<proteinExistence type="inferred from homology"/>
<dbReference type="PANTHER" id="PTHR47991">
    <property type="entry name" value="OXOGLUTARATE/IRON-DEPENDENT DIOXYGENASE"/>
    <property type="match status" value="1"/>
</dbReference>
<name>A0A176VJQ3_MARPO</name>
<accession>A0A176VJQ3</accession>
<evidence type="ECO:0000313" key="7">
    <source>
        <dbReference type="EMBL" id="OAE19996.1"/>
    </source>
</evidence>
<reference evidence="9" key="3">
    <citation type="journal article" date="2020" name="Curr. Biol.">
        <title>Chromatin organization in early land plants reveals an ancestral association between H3K27me3, transposons, and constitutive heterochromatin.</title>
        <authorList>
            <person name="Montgomery S.A."/>
            <person name="Tanizawa Y."/>
            <person name="Galik B."/>
            <person name="Wang N."/>
            <person name="Ito T."/>
            <person name="Mochizuki T."/>
            <person name="Akimcheva S."/>
            <person name="Bowman J.L."/>
            <person name="Cognat V."/>
            <person name="Marechal-Drouard L."/>
            <person name="Ekker H."/>
            <person name="Hong S.F."/>
            <person name="Kohchi T."/>
            <person name="Lin S.S."/>
            <person name="Liu L.D."/>
            <person name="Nakamura Y."/>
            <person name="Valeeva L.R."/>
            <person name="Shakirov E.V."/>
            <person name="Shippen D.E."/>
            <person name="Wei W.L."/>
            <person name="Yagura M."/>
            <person name="Yamaoka S."/>
            <person name="Yamato K.T."/>
            <person name="Liu C."/>
            <person name="Berger F."/>
        </authorList>
    </citation>
    <scope>NUCLEOTIDE SEQUENCE [LARGE SCALE GENOMIC DNA]</scope>
    <source>
        <strain evidence="9">Tak-1</strain>
    </source>
</reference>
<keyword evidence="3 4" id="KW-0408">Iron</keyword>
<evidence type="ECO:0000313" key="9">
    <source>
        <dbReference type="Proteomes" id="UP001162541"/>
    </source>
</evidence>
<reference evidence="7 8" key="1">
    <citation type="submission" date="2016-03" db="EMBL/GenBank/DDBJ databases">
        <title>Mechanisms controlling the formation of the plant cell surface in tip-growing cells are functionally conserved among land plants.</title>
        <authorList>
            <person name="Honkanen S."/>
            <person name="Jones V.A."/>
            <person name="Morieri G."/>
            <person name="Champion C."/>
            <person name="Hetherington A.J."/>
            <person name="Kelly S."/>
            <person name="Saint-Marcoux D."/>
            <person name="Proust H."/>
            <person name="Prescott H."/>
            <person name="Dolan L."/>
        </authorList>
    </citation>
    <scope>NUCLEOTIDE SEQUENCE [LARGE SCALE GENOMIC DNA]</scope>
    <source>
        <strain evidence="8">cv. Tak-1 and cv. Tak-2</strain>
        <tissue evidence="7">Whole gametophyte</tissue>
    </source>
</reference>
<evidence type="ECO:0000256" key="4">
    <source>
        <dbReference type="RuleBase" id="RU003682"/>
    </source>
</evidence>
<dbReference type="InterPro" id="IPR050295">
    <property type="entry name" value="Plant_2OG-oxidoreductases"/>
</dbReference>
<protein>
    <recommendedName>
        <fullName evidence="5">Fe2OG dioxygenase domain-containing protein</fullName>
    </recommendedName>
</protein>
<sequence>MGSEGKPQLQERVPIIDFEGFNGPNREKIRGEIAAACEMWGFFQLCNHGFDQDLMKRVKDVSKEFFYLPAEEKVKIRVMPDTIQGWSHSSLAATATKLSAGSTEYYHNIFKPLKEHLLPLNPPTFGSTWIEYFEQIQVLAESVLALISESLNLPSDTLVKSMRGPTSGSPYLANRVNYYPPRKATDDPLGVPSHSDPVAITFLLADDVAGLEVNKDDKWVEVEPIQNAFIINIGDQLEILTNGKFASVDHRGMPSKDPDQERLTLAAFYSADDDRVVAPLQELLDESHPPLYSACTFKEYMAKFTARGLDGKKGIESMHIEHE</sequence>
<reference evidence="6" key="2">
    <citation type="journal article" date="2019" name="Curr. Biol.">
        <title>Chromatin organization in early land plants reveals an ancestral association between H3K27me3, transposons, and constitutive heterochromatin.</title>
        <authorList>
            <person name="Montgomery S.A."/>
            <person name="Tanizawa Y."/>
            <person name="Galik B."/>
            <person name="Wang N."/>
            <person name="Ito T."/>
            <person name="Mochizuki T."/>
            <person name="Akimcheva S."/>
            <person name="Bowman J."/>
            <person name="Cognat V."/>
            <person name="Drouard L."/>
            <person name="Ekker H."/>
            <person name="Houng S."/>
            <person name="Kohchi T."/>
            <person name="Lin S."/>
            <person name="Liu L.D."/>
            <person name="Nakamura Y."/>
            <person name="Valeeva L.R."/>
            <person name="Shakirov E.V."/>
            <person name="Shippen D.E."/>
            <person name="Wei W."/>
            <person name="Yagura M."/>
            <person name="Yamaoka S."/>
            <person name="Yamato K.T."/>
            <person name="Liu C."/>
            <person name="Berger F."/>
        </authorList>
    </citation>
    <scope>NUCLEOTIDE SEQUENCE [LARGE SCALE GENOMIC DNA]</scope>
    <source>
        <strain evidence="6">Tak-1</strain>
    </source>
</reference>
<dbReference type="SUPFAM" id="SSF51197">
    <property type="entry name" value="Clavaminate synthase-like"/>
    <property type="match status" value="1"/>
</dbReference>
<dbReference type="EMBL" id="AP019868">
    <property type="protein sequence ID" value="BBN05189.1"/>
    <property type="molecule type" value="Genomic_DNA"/>
</dbReference>
<feature type="domain" description="Fe2OG dioxygenase" evidence="5">
    <location>
        <begin position="170"/>
        <end position="271"/>
    </location>
</feature>
<dbReference type="Proteomes" id="UP001162541">
    <property type="component" value="Chromosome 3"/>
</dbReference>
<dbReference type="EMBL" id="LVLJ01003726">
    <property type="protein sequence ID" value="OAE19996.1"/>
    <property type="molecule type" value="Genomic_DNA"/>
</dbReference>
<dbReference type="Pfam" id="PF03171">
    <property type="entry name" value="2OG-FeII_Oxy"/>
    <property type="match status" value="1"/>
</dbReference>
<dbReference type="InterPro" id="IPR044861">
    <property type="entry name" value="IPNS-like_FE2OG_OXY"/>
</dbReference>
<organism evidence="7 8">
    <name type="scientific">Marchantia polymorpha subsp. ruderalis</name>
    <dbReference type="NCBI Taxonomy" id="1480154"/>
    <lineage>
        <taxon>Eukaryota</taxon>
        <taxon>Viridiplantae</taxon>
        <taxon>Streptophyta</taxon>
        <taxon>Embryophyta</taxon>
        <taxon>Marchantiophyta</taxon>
        <taxon>Marchantiopsida</taxon>
        <taxon>Marchantiidae</taxon>
        <taxon>Marchantiales</taxon>
        <taxon>Marchantiaceae</taxon>
        <taxon>Marchantia</taxon>
    </lineage>
</organism>
<comment type="similarity">
    <text evidence="1 4">Belongs to the iron/ascorbate-dependent oxidoreductase family.</text>
</comment>